<dbReference type="CDD" id="cd00130">
    <property type="entry name" value="PAS"/>
    <property type="match status" value="6"/>
</dbReference>
<dbReference type="GO" id="GO:0006355">
    <property type="term" value="P:regulation of DNA-templated transcription"/>
    <property type="evidence" value="ECO:0007669"/>
    <property type="project" value="InterPro"/>
</dbReference>
<dbReference type="Pfam" id="PF13426">
    <property type="entry name" value="PAS_9"/>
    <property type="match status" value="1"/>
</dbReference>
<dbReference type="InterPro" id="IPR052162">
    <property type="entry name" value="Sensor_kinase/Photoreceptor"/>
</dbReference>
<feature type="domain" description="PAC" evidence="10">
    <location>
        <begin position="367"/>
        <end position="419"/>
    </location>
</feature>
<keyword evidence="6" id="KW-0902">Two-component regulatory system</keyword>
<keyword evidence="4" id="KW-0808">Transferase</keyword>
<dbReference type="PRINTS" id="PR00344">
    <property type="entry name" value="BCTRLSENSOR"/>
</dbReference>
<organism evidence="11 12">
    <name type="scientific">Allocoleopsis franciscana PCC 7113</name>
    <dbReference type="NCBI Taxonomy" id="1173027"/>
    <lineage>
        <taxon>Bacteria</taxon>
        <taxon>Bacillati</taxon>
        <taxon>Cyanobacteriota</taxon>
        <taxon>Cyanophyceae</taxon>
        <taxon>Coleofasciculales</taxon>
        <taxon>Coleofasciculaceae</taxon>
        <taxon>Allocoleopsis</taxon>
        <taxon>Allocoleopsis franciscana</taxon>
    </lineage>
</organism>
<feature type="domain" description="PAS" evidence="9">
    <location>
        <begin position="291"/>
        <end position="363"/>
    </location>
</feature>
<dbReference type="Pfam" id="PF02518">
    <property type="entry name" value="HATPase_c"/>
    <property type="match status" value="1"/>
</dbReference>
<dbReference type="InterPro" id="IPR000014">
    <property type="entry name" value="PAS"/>
</dbReference>
<dbReference type="Gene3D" id="1.10.287.130">
    <property type="match status" value="1"/>
</dbReference>
<dbReference type="PANTHER" id="PTHR43304:SF1">
    <property type="entry name" value="PAC DOMAIN-CONTAINING PROTEIN"/>
    <property type="match status" value="1"/>
</dbReference>
<dbReference type="InterPro" id="IPR003594">
    <property type="entry name" value="HATPase_dom"/>
</dbReference>
<feature type="domain" description="PAS" evidence="9">
    <location>
        <begin position="190"/>
        <end position="235"/>
    </location>
</feature>
<dbReference type="SUPFAM" id="SSF47384">
    <property type="entry name" value="Homodimeric domain of signal transducing histidine kinase"/>
    <property type="match status" value="1"/>
</dbReference>
<dbReference type="CDD" id="cd00082">
    <property type="entry name" value="HisKA"/>
    <property type="match status" value="1"/>
</dbReference>
<dbReference type="Pfam" id="PF08447">
    <property type="entry name" value="PAS_3"/>
    <property type="match status" value="3"/>
</dbReference>
<feature type="domain" description="PAS" evidence="9">
    <location>
        <begin position="586"/>
        <end position="656"/>
    </location>
</feature>
<reference evidence="11 12" key="1">
    <citation type="submission" date="2012-06" db="EMBL/GenBank/DDBJ databases">
        <title>Finished chromosome of genome of Microcoleus sp. PCC 7113.</title>
        <authorList>
            <consortium name="US DOE Joint Genome Institute"/>
            <person name="Gugger M."/>
            <person name="Coursin T."/>
            <person name="Rippka R."/>
            <person name="Tandeau De Marsac N."/>
            <person name="Huntemann M."/>
            <person name="Wei C.-L."/>
            <person name="Han J."/>
            <person name="Detter J.C."/>
            <person name="Han C."/>
            <person name="Tapia R."/>
            <person name="Chen A."/>
            <person name="Kyrpides N."/>
            <person name="Mavromatis K."/>
            <person name="Markowitz V."/>
            <person name="Szeto E."/>
            <person name="Ivanova N."/>
            <person name="Pagani I."/>
            <person name="Pati A."/>
            <person name="Goodwin L."/>
            <person name="Nordberg H.P."/>
            <person name="Cantor M.N."/>
            <person name="Hua S.X."/>
            <person name="Woyke T."/>
            <person name="Kerfeld C.A."/>
        </authorList>
    </citation>
    <scope>NUCLEOTIDE SEQUENCE [LARGE SCALE GENOMIC DNA]</scope>
    <source>
        <strain evidence="11 12">PCC 7113</strain>
    </source>
</reference>
<evidence type="ECO:0000259" key="9">
    <source>
        <dbReference type="PROSITE" id="PS50112"/>
    </source>
</evidence>
<accession>K9WFD6</accession>
<dbReference type="GO" id="GO:0000155">
    <property type="term" value="F:phosphorelay sensor kinase activity"/>
    <property type="evidence" value="ECO:0007669"/>
    <property type="project" value="InterPro"/>
</dbReference>
<evidence type="ECO:0000256" key="4">
    <source>
        <dbReference type="ARBA" id="ARBA00022679"/>
    </source>
</evidence>
<dbReference type="InterPro" id="IPR013767">
    <property type="entry name" value="PAS_fold"/>
</dbReference>
<evidence type="ECO:0000256" key="1">
    <source>
        <dbReference type="ARBA" id="ARBA00000085"/>
    </source>
</evidence>
<evidence type="ECO:0000256" key="2">
    <source>
        <dbReference type="ARBA" id="ARBA00012438"/>
    </source>
</evidence>
<dbReference type="OrthoDB" id="9784397at2"/>
<evidence type="ECO:0000259" key="8">
    <source>
        <dbReference type="PROSITE" id="PS50109"/>
    </source>
</evidence>
<dbReference type="Gene3D" id="3.30.450.20">
    <property type="entry name" value="PAS domain"/>
    <property type="match status" value="6"/>
</dbReference>
<dbReference type="SUPFAM" id="SSF55785">
    <property type="entry name" value="PYP-like sensor domain (PAS domain)"/>
    <property type="match status" value="6"/>
</dbReference>
<dbReference type="STRING" id="1173027.Mic7113_2435"/>
<dbReference type="SMART" id="SM00388">
    <property type="entry name" value="HisKA"/>
    <property type="match status" value="1"/>
</dbReference>
<feature type="domain" description="PAC" evidence="10">
    <location>
        <begin position="660"/>
        <end position="712"/>
    </location>
</feature>
<feature type="domain" description="PAC" evidence="10">
    <location>
        <begin position="786"/>
        <end position="838"/>
    </location>
</feature>
<dbReference type="InterPro" id="IPR004358">
    <property type="entry name" value="Sig_transdc_His_kin-like_C"/>
</dbReference>
<comment type="catalytic activity">
    <reaction evidence="1">
        <text>ATP + protein L-histidine = ADP + protein N-phospho-L-histidine.</text>
        <dbReference type="EC" id="2.7.13.3"/>
    </reaction>
</comment>
<evidence type="ECO:0000259" key="10">
    <source>
        <dbReference type="PROSITE" id="PS50113"/>
    </source>
</evidence>
<feature type="domain" description="Histidine kinase" evidence="8">
    <location>
        <begin position="856"/>
        <end position="1072"/>
    </location>
</feature>
<feature type="domain" description="PAC" evidence="10">
    <location>
        <begin position="533"/>
        <end position="585"/>
    </location>
</feature>
<dbReference type="Pfam" id="PF00512">
    <property type="entry name" value="HisKA"/>
    <property type="match status" value="1"/>
</dbReference>
<proteinExistence type="predicted"/>
<dbReference type="NCBIfam" id="TIGR00229">
    <property type="entry name" value="sensory_box"/>
    <property type="match status" value="6"/>
</dbReference>
<keyword evidence="7" id="KW-0175">Coiled coil</keyword>
<dbReference type="Proteomes" id="UP000010471">
    <property type="component" value="Chromosome"/>
</dbReference>
<dbReference type="FunFam" id="3.30.565.10:FF:000006">
    <property type="entry name" value="Sensor histidine kinase WalK"/>
    <property type="match status" value="1"/>
</dbReference>
<gene>
    <name evidence="11" type="ORF">Mic7113_2435</name>
</gene>
<protein>
    <recommendedName>
        <fullName evidence="2">histidine kinase</fullName>
        <ecNumber evidence="2">2.7.13.3</ecNumber>
    </recommendedName>
</protein>
<dbReference type="RefSeq" id="WP_015182386.1">
    <property type="nucleotide sequence ID" value="NC_019738.1"/>
</dbReference>
<evidence type="ECO:0000256" key="5">
    <source>
        <dbReference type="ARBA" id="ARBA00022777"/>
    </source>
</evidence>
<dbReference type="InterPro" id="IPR003661">
    <property type="entry name" value="HisK_dim/P_dom"/>
</dbReference>
<keyword evidence="5" id="KW-0418">Kinase</keyword>
<dbReference type="KEGG" id="mic:Mic7113_2435"/>
<feature type="coiled-coil region" evidence="7">
    <location>
        <begin position="569"/>
        <end position="596"/>
    </location>
</feature>
<dbReference type="SMART" id="SM00091">
    <property type="entry name" value="PAS"/>
    <property type="match status" value="6"/>
</dbReference>
<dbReference type="SMART" id="SM00086">
    <property type="entry name" value="PAC"/>
    <property type="match status" value="6"/>
</dbReference>
<dbReference type="InterPro" id="IPR036097">
    <property type="entry name" value="HisK_dim/P_sf"/>
</dbReference>
<dbReference type="PANTHER" id="PTHR43304">
    <property type="entry name" value="PHYTOCHROME-LIKE PROTEIN CPH1"/>
    <property type="match status" value="1"/>
</dbReference>
<evidence type="ECO:0000256" key="7">
    <source>
        <dbReference type="SAM" id="Coils"/>
    </source>
</evidence>
<keyword evidence="3" id="KW-0597">Phosphoprotein</keyword>
<dbReference type="Gene3D" id="3.30.565.10">
    <property type="entry name" value="Histidine kinase-like ATPase, C-terminal domain"/>
    <property type="match status" value="1"/>
</dbReference>
<evidence type="ECO:0000313" key="12">
    <source>
        <dbReference type="Proteomes" id="UP000010471"/>
    </source>
</evidence>
<dbReference type="CDD" id="cd00075">
    <property type="entry name" value="HATPase"/>
    <property type="match status" value="1"/>
</dbReference>
<feature type="domain" description="PAS" evidence="9">
    <location>
        <begin position="713"/>
        <end position="776"/>
    </location>
</feature>
<keyword evidence="12" id="KW-1185">Reference proteome</keyword>
<dbReference type="InterPro" id="IPR005467">
    <property type="entry name" value="His_kinase_dom"/>
</dbReference>
<evidence type="ECO:0000313" key="11">
    <source>
        <dbReference type="EMBL" id="AFZ18237.1"/>
    </source>
</evidence>
<feature type="domain" description="PAC" evidence="10">
    <location>
        <begin position="238"/>
        <end position="290"/>
    </location>
</feature>
<dbReference type="Pfam" id="PF08448">
    <property type="entry name" value="PAS_4"/>
    <property type="match status" value="1"/>
</dbReference>
<dbReference type="eggNOG" id="COG2202">
    <property type="taxonomic scope" value="Bacteria"/>
</dbReference>
<feature type="coiled-coil region" evidence="7">
    <location>
        <begin position="829"/>
        <end position="888"/>
    </location>
</feature>
<dbReference type="EMBL" id="CP003630">
    <property type="protein sequence ID" value="AFZ18237.1"/>
    <property type="molecule type" value="Genomic_DNA"/>
</dbReference>
<dbReference type="SMART" id="SM00387">
    <property type="entry name" value="HATPase_c"/>
    <property type="match status" value="1"/>
</dbReference>
<dbReference type="HOGENOM" id="CLU_000445_114_18_3"/>
<dbReference type="AlphaFoldDB" id="K9WFD6"/>
<dbReference type="PROSITE" id="PS50113">
    <property type="entry name" value="PAC"/>
    <property type="match status" value="5"/>
</dbReference>
<feature type="domain" description="PAS" evidence="9">
    <location>
        <begin position="17"/>
        <end position="74"/>
    </location>
</feature>
<feature type="domain" description="PAS" evidence="9">
    <location>
        <begin position="459"/>
        <end position="529"/>
    </location>
</feature>
<dbReference type="PROSITE" id="PS50112">
    <property type="entry name" value="PAS"/>
    <property type="match status" value="6"/>
</dbReference>
<dbReference type="InterPro" id="IPR000700">
    <property type="entry name" value="PAS-assoc_C"/>
</dbReference>
<dbReference type="PROSITE" id="PS50109">
    <property type="entry name" value="HIS_KIN"/>
    <property type="match status" value="1"/>
</dbReference>
<dbReference type="SUPFAM" id="SSF55874">
    <property type="entry name" value="ATPase domain of HSP90 chaperone/DNA topoisomerase II/histidine kinase"/>
    <property type="match status" value="1"/>
</dbReference>
<dbReference type="InterPro" id="IPR001610">
    <property type="entry name" value="PAC"/>
</dbReference>
<dbReference type="Pfam" id="PF00989">
    <property type="entry name" value="PAS"/>
    <property type="match status" value="1"/>
</dbReference>
<evidence type="ECO:0000256" key="3">
    <source>
        <dbReference type="ARBA" id="ARBA00022553"/>
    </source>
</evidence>
<dbReference type="InterPro" id="IPR035965">
    <property type="entry name" value="PAS-like_dom_sf"/>
</dbReference>
<dbReference type="InterPro" id="IPR013656">
    <property type="entry name" value="PAS_4"/>
</dbReference>
<evidence type="ECO:0000256" key="6">
    <source>
        <dbReference type="ARBA" id="ARBA00023012"/>
    </source>
</evidence>
<feature type="coiled-coil region" evidence="7">
    <location>
        <begin position="407"/>
        <end position="469"/>
    </location>
</feature>
<name>K9WFD6_9CYAN</name>
<dbReference type="EC" id="2.7.13.3" evidence="2"/>
<dbReference type="InterPro" id="IPR036890">
    <property type="entry name" value="HATPase_C_sf"/>
</dbReference>
<dbReference type="InterPro" id="IPR013655">
    <property type="entry name" value="PAS_fold_3"/>
</dbReference>
<dbReference type="eggNOG" id="COG2205">
    <property type="taxonomic scope" value="Bacteria"/>
</dbReference>
<sequence length="1072" mass="123962">MNAPKFPIEDNENSAKAESALNRFLTLSFDLFCITQENGYFQQINPAWENVLGWTVSDLQNIPWLELVHPNDRELTLNTENLHRQNNFVEYENRYRHKDGSYRWLSWRVSNAEDGLVYRVAKDITTAKQVEDVAIFSAQSRNDFANQPVELDLQRAVAELTEWKNRYEAAGQINGLLLYEWNSQTEEIIWGSNVEQVFGYAQEELSGSLEQWMELIHPDDIEKVIQELNRVIATKERLHVEYRMRQKDGSYIILEDNGTFYTDNAGHLNRMVGFIANITERKRAQAELQKAYQQLELLVDNSPLAILEWDKDFRLQRWSKQAEKIFGWKTAEVLNRHPKEWQFVYEEDAPTVDQILSQLMDGTLQRTVDENRNYTKDGKIVYCQWYNSALFDESGNLVSIFSLVLDISDQKQAEATLQQVMNELETRVEERTAQLQHINEQLSAEIAERQRTEAALRQSEEQFRRVFNEAPIGMGVTAKDKRFFRVNQALVEMLGYSESEFISLTCEDITHPEDWKRLLPYLKQIEQGELDRFQVEERFIKKNQEILWGNLTSMILRDESGKILYGLGMVEDITERRQAEAALRQSEEQFRRVFDEAPIGMSLAGLDNRYIRVNQAFYEMLGYTESELMALTFEAITYSEDLALEIPCMEQLISGKIDSFELEKRYQKKNQEIVWVNLTLIALRDQSGCILYTLAMIEDITARKQAQEALQQSEARYRAIIEDQTELICRYQPDGTLTFVNDAYCRYFHKQRSELIGYSFMPVIPEEDQALVTQSFSFLGVEQPIVTHEHRIILPCGENRWQQWTNRALFDDFGNILEFQAVGRDITKLKQAEAEIVQALERERELSELRSGFVSLVSHEFRTPLTTIQSSAELLERYNHKLSEEKKQNHYRRIQNAVQRMTQLLEDVLTIGKAEAGKLKFTPSPINLVAFCCDLVESLQMSAKPQHQLDFVVIGEARDAQMDEKLLSHILTNLLTNAIKYSPDGGTVKFDLVCDRTWVMFRIQDSGIGIPPQDLERLFESFGRASNVGAIPGTGLGLAIVKRCVDLHEGEITVESEVGVGTTFTVTLPLQS</sequence>